<dbReference type="GO" id="GO:0004553">
    <property type="term" value="F:hydrolase activity, hydrolyzing O-glycosyl compounds"/>
    <property type="evidence" value="ECO:0007669"/>
    <property type="project" value="InterPro"/>
</dbReference>
<dbReference type="Pfam" id="PF03422">
    <property type="entry name" value="CBM_6"/>
    <property type="match status" value="1"/>
</dbReference>
<dbReference type="Gene3D" id="2.60.120.260">
    <property type="entry name" value="Galactose-binding domain-like"/>
    <property type="match status" value="1"/>
</dbReference>
<evidence type="ECO:0000256" key="4">
    <source>
        <dbReference type="ARBA" id="ARBA00023295"/>
    </source>
</evidence>
<dbReference type="Gene3D" id="2.115.10.20">
    <property type="entry name" value="Glycosyl hydrolase domain, family 43"/>
    <property type="match status" value="1"/>
</dbReference>
<dbReference type="InterPro" id="IPR051795">
    <property type="entry name" value="Glycosyl_Hydrlase_43"/>
</dbReference>
<comment type="similarity">
    <text evidence="1">Belongs to the glycosyl hydrolase 43 family.</text>
</comment>
<dbReference type="InterPro" id="IPR008979">
    <property type="entry name" value="Galactose-bd-like_sf"/>
</dbReference>
<reference evidence="6" key="1">
    <citation type="submission" date="2022-08" db="EMBL/GenBank/DDBJ databases">
        <title>The genomic sequence of strain Paenibacillus sp. SCIV0701.</title>
        <authorList>
            <person name="Zhao H."/>
        </authorList>
    </citation>
    <scope>NUCLEOTIDE SEQUENCE</scope>
    <source>
        <strain evidence="6">SCIV0701</strain>
    </source>
</reference>
<dbReference type="CDD" id="cd08991">
    <property type="entry name" value="GH43_HoAraf43-like"/>
    <property type="match status" value="1"/>
</dbReference>
<organism evidence="6 7">
    <name type="scientific">Paenibacillus soyae</name>
    <dbReference type="NCBI Taxonomy" id="2969249"/>
    <lineage>
        <taxon>Bacteria</taxon>
        <taxon>Bacillati</taxon>
        <taxon>Bacillota</taxon>
        <taxon>Bacilli</taxon>
        <taxon>Bacillales</taxon>
        <taxon>Paenibacillaceae</taxon>
        <taxon>Paenibacillus</taxon>
    </lineage>
</organism>
<evidence type="ECO:0000313" key="6">
    <source>
        <dbReference type="EMBL" id="MCR2803832.1"/>
    </source>
</evidence>
<keyword evidence="2" id="KW-0732">Signal</keyword>
<sequence length="823" mass="89778">MKRGGSATRVRDRVITKAAVIGFAAAIMMTGCEATSKPEAIDLNKYESVYSNPFPQLEEEWDDYGNGDPFVMRHDGSYYLYVSTKDHRVGIKAWKSEDLVNWSYAGLVTEDPVSTGAYAPEVTYWNGYFYLYTSPAGRGHYVFRSESPTGPFERITENLGMSIDGSVFIDDDGSWTFTHAGTEGIVGVPMNDPAAFGFGAPIPGTFLGHWTEGSMIIKRGGKYYMTFTGNHVFSKGYRIAYAVSDESPTGPYKVPDNNPIVISTKPDFFGLGHSSTVMGPDLDSHYLVYHNLVGRSAEGPPVRQMNIDRLVFNGDIMDAVGPTNYEQPYPGRPAFEGRPSAGLGEWERTESEEGLRILSPGSSEADFTAEFNVRGLAADTKVAAIFSHADESNYGMAEISQSERKLRLVAVHEGTETIMAEAGLPDDTDFSKLHTIRVENGVGVTRVYFDGLNKIEQQDSDFGGGRIGYRHSGGEPELSYTAFSNLVGGSSDFETTKALPGTIEAVHYLRGESRGFSVKERSSASEWRQADGTDLRLASDGAYAIRLNSDGDWLRYIVNVSEAGTYGLDLTVAAGTDKRKLELLVDDETAATFTISADEEAAGESEWVKVHAGNVKLEAGIHTVTLKAKSGGLELKRLAFRAVDDTRFSEERVLQDAASDQIHGLWDSTDSEYAGVSFSDAKLYGGSERWSDYRIETSVKLGPEASGAAGVLFRVTNESDFPDQVTDSLMGYFLAVTPSKLELHKLNYDSTMVAAEKIKLPRGSSEKLAIEAVGGKIQVYIGDEKEPVLTYDDPDAFMQGKVGLRSNNASDMTLGDLNVTSIQ</sequence>
<keyword evidence="3" id="KW-0378">Hydrolase</keyword>
<dbReference type="CDD" id="cd04080">
    <property type="entry name" value="CBM6_cellulase-like"/>
    <property type="match status" value="1"/>
</dbReference>
<feature type="domain" description="CBM6" evidence="5">
    <location>
        <begin position="501"/>
        <end position="649"/>
    </location>
</feature>
<dbReference type="RefSeq" id="WP_257444432.1">
    <property type="nucleotide sequence ID" value="NZ_JANIPJ010000004.1"/>
</dbReference>
<dbReference type="GO" id="GO:0030246">
    <property type="term" value="F:carbohydrate binding"/>
    <property type="evidence" value="ECO:0007669"/>
    <property type="project" value="InterPro"/>
</dbReference>
<evidence type="ECO:0000259" key="5">
    <source>
        <dbReference type="PROSITE" id="PS51175"/>
    </source>
</evidence>
<dbReference type="PROSITE" id="PS51175">
    <property type="entry name" value="CBM6"/>
    <property type="match status" value="1"/>
</dbReference>
<dbReference type="PANTHER" id="PTHR42812:SF5">
    <property type="entry name" value="ENDO-ARABINASE"/>
    <property type="match status" value="1"/>
</dbReference>
<dbReference type="EMBL" id="JANIPJ010000004">
    <property type="protein sequence ID" value="MCR2803832.1"/>
    <property type="molecule type" value="Genomic_DNA"/>
</dbReference>
<dbReference type="PANTHER" id="PTHR42812">
    <property type="entry name" value="BETA-XYLOSIDASE"/>
    <property type="match status" value="1"/>
</dbReference>
<comment type="caution">
    <text evidence="6">The sequence shown here is derived from an EMBL/GenBank/DDBJ whole genome shotgun (WGS) entry which is preliminary data.</text>
</comment>
<evidence type="ECO:0000256" key="2">
    <source>
        <dbReference type="ARBA" id="ARBA00022729"/>
    </source>
</evidence>
<proteinExistence type="inferred from homology"/>
<dbReference type="InterPro" id="IPR006584">
    <property type="entry name" value="Cellulose-bd_IV"/>
</dbReference>
<accession>A0A9X2MU47</accession>
<evidence type="ECO:0000256" key="1">
    <source>
        <dbReference type="ARBA" id="ARBA00009865"/>
    </source>
</evidence>
<dbReference type="InterPro" id="IPR023296">
    <property type="entry name" value="Glyco_hydro_beta-prop_sf"/>
</dbReference>
<dbReference type="InterPro" id="IPR006710">
    <property type="entry name" value="Glyco_hydro_43"/>
</dbReference>
<evidence type="ECO:0000313" key="7">
    <source>
        <dbReference type="Proteomes" id="UP001141950"/>
    </source>
</evidence>
<keyword evidence="7" id="KW-1185">Reference proteome</keyword>
<dbReference type="InterPro" id="IPR005084">
    <property type="entry name" value="CBM6"/>
</dbReference>
<keyword evidence="4" id="KW-0326">Glycosidase</keyword>
<dbReference type="PROSITE" id="PS51257">
    <property type="entry name" value="PROKAR_LIPOPROTEIN"/>
    <property type="match status" value="1"/>
</dbReference>
<name>A0A9X2MU47_9BACL</name>
<evidence type="ECO:0000256" key="3">
    <source>
        <dbReference type="ARBA" id="ARBA00022801"/>
    </source>
</evidence>
<dbReference type="AlphaFoldDB" id="A0A9X2MU47"/>
<dbReference type="GO" id="GO:0005975">
    <property type="term" value="P:carbohydrate metabolic process"/>
    <property type="evidence" value="ECO:0007669"/>
    <property type="project" value="InterPro"/>
</dbReference>
<dbReference type="Gene3D" id="2.60.120.560">
    <property type="entry name" value="Exo-inulinase, domain 1"/>
    <property type="match status" value="2"/>
</dbReference>
<dbReference type="Proteomes" id="UP001141950">
    <property type="component" value="Unassembled WGS sequence"/>
</dbReference>
<gene>
    <name evidence="6" type="ORF">NQZ67_08050</name>
</gene>
<dbReference type="SUPFAM" id="SSF49785">
    <property type="entry name" value="Galactose-binding domain-like"/>
    <property type="match status" value="1"/>
</dbReference>
<dbReference type="SUPFAM" id="SSF75005">
    <property type="entry name" value="Arabinanase/levansucrase/invertase"/>
    <property type="match status" value="1"/>
</dbReference>
<dbReference type="SMART" id="SM00606">
    <property type="entry name" value="CBD_IV"/>
    <property type="match status" value="1"/>
</dbReference>
<protein>
    <submittedName>
        <fullName evidence="6">Family 43 glycosylhydrolase</fullName>
    </submittedName>
</protein>
<dbReference type="Pfam" id="PF04616">
    <property type="entry name" value="Glyco_hydro_43"/>
    <property type="match status" value="1"/>
</dbReference>